<dbReference type="PIRSF" id="PIRSF007663">
    <property type="entry name" value="UCP007663"/>
    <property type="match status" value="1"/>
</dbReference>
<dbReference type="InterPro" id="IPR027414">
    <property type="entry name" value="GH95_N_dom"/>
</dbReference>
<reference evidence="4 5" key="1">
    <citation type="journal article" date="2023" name="Microbiol. Resour. Announc.">
        <title>Complete Genome Sequence of Imperialibacter roseus strain P4T.</title>
        <authorList>
            <person name="Tizabi D.R."/>
            <person name="Bachvaroff T."/>
            <person name="Hill R.T."/>
        </authorList>
    </citation>
    <scope>NUCLEOTIDE SEQUENCE [LARGE SCALE GENOMIC DNA]</scope>
    <source>
        <strain evidence="4 5">P4T</strain>
    </source>
</reference>
<evidence type="ECO:0000313" key="4">
    <source>
        <dbReference type="EMBL" id="WOK05098.1"/>
    </source>
</evidence>
<feature type="domain" description="Glycosyl hydrolase family 95 catalytic" evidence="3">
    <location>
        <begin position="304"/>
        <end position="720"/>
    </location>
</feature>
<dbReference type="GO" id="GO:0016787">
    <property type="term" value="F:hydrolase activity"/>
    <property type="evidence" value="ECO:0007669"/>
    <property type="project" value="UniProtKB-KW"/>
</dbReference>
<accession>A0ABZ0IJA0</accession>
<evidence type="ECO:0000259" key="3">
    <source>
        <dbReference type="Pfam" id="PF22124"/>
    </source>
</evidence>
<dbReference type="EMBL" id="CP136051">
    <property type="protein sequence ID" value="WOK05098.1"/>
    <property type="molecule type" value="Genomic_DNA"/>
</dbReference>
<name>A0ABZ0IJA0_9BACT</name>
<keyword evidence="4" id="KW-0378">Hydrolase</keyword>
<feature type="domain" description="Glycosyl hydrolase family 95 N-terminal" evidence="1">
    <location>
        <begin position="30"/>
        <end position="275"/>
    </location>
</feature>
<proteinExistence type="predicted"/>
<evidence type="ECO:0000259" key="1">
    <source>
        <dbReference type="Pfam" id="PF14498"/>
    </source>
</evidence>
<protein>
    <submittedName>
        <fullName evidence="4">Glycoside hydrolase family 95 protein</fullName>
    </submittedName>
</protein>
<dbReference type="PROSITE" id="PS51257">
    <property type="entry name" value="PROKAR_LIPOPROTEIN"/>
    <property type="match status" value="1"/>
</dbReference>
<dbReference type="RefSeq" id="WP_317487891.1">
    <property type="nucleotide sequence ID" value="NZ_CP136051.1"/>
</dbReference>
<dbReference type="PANTHER" id="PTHR31084">
    <property type="entry name" value="ALPHA-L-FUCOSIDASE 2"/>
    <property type="match status" value="1"/>
</dbReference>
<dbReference type="Pfam" id="PF14498">
    <property type="entry name" value="Glyco_hyd_65N_2"/>
    <property type="match status" value="1"/>
</dbReference>
<dbReference type="InterPro" id="IPR008928">
    <property type="entry name" value="6-hairpin_glycosidase_sf"/>
</dbReference>
<dbReference type="InterPro" id="IPR049053">
    <property type="entry name" value="AFCA-like_C"/>
</dbReference>
<dbReference type="Proteomes" id="UP001302349">
    <property type="component" value="Chromosome"/>
</dbReference>
<keyword evidence="5" id="KW-1185">Reference proteome</keyword>
<dbReference type="InterPro" id="IPR012341">
    <property type="entry name" value="6hp_glycosidase-like_sf"/>
</dbReference>
<dbReference type="Pfam" id="PF21307">
    <property type="entry name" value="Glyco_hydro_95_C"/>
    <property type="match status" value="1"/>
</dbReference>
<sequence>MRLYIPVFFLTLLLITSCEKKERKPSKKILFNTPAKVFEEAMPIGNGRLGAMMYGDVAKEKFSLNEETLWSGGPVDANMNPEAYKHLPAVRAALFNENYQLADSLVRNMQGSFSQAYEPMGFLTIDFDHAGDPTKYNRSLDLSRGIATVDYEINGTAFHRESFVSFPDQVMLVRLSAEGNDKLNFELGLNSKLPFSIVAEGAQVAMKGFSPIKSEPSYRGDMPDAVKYDSLKSMRFCTIAKVLSTDGTSAATDDRVKVSGASYAIIALSAGTSFNGFDKQPGTAGKDEMATATQYLTKAEGSDYDILLARHKEDFGKLFDRVSIDLGHSAADTLPTPERLKRFAAGEADPDLAALYFQYGRYLLISSSRPGGTPANLQGIWNEHVRPPWSSNYTTNINVEMNYWPVEVANLSELHEPLLQFVGKLAQTGKVTAKNFYDADGWALHHNSDIWAMTNPVGDFGNGYPGWANWGMGGPWISTPLWEHFAFTRDTVFLENHAYDLMKGAAQFCFDYLVEGPDGYLVTAPSTSPENDYITDKGYVGATFYGGTADHAMIRELFIDLIEATKVINKDEDLRKELETTLDKLYPYQVGQKGNLQEWYHDWEDKDPHHRHISHLFSIYPGRSITPSSTPDLMEAARRSLELRTNNGTGWSISWKISLWARLLDGDMALDAIKKLFNYIGTEEGVQYQGGGTYPNLMDAHPPFQIDGNFGGTAGIAEMLLQSHEGVIHLLPALPSEWKTGKVTGLRARGAVTVDIEWKDGSLVSAVVTPDFEGEYTIRLGDKMQTIAAKKGSRQSIKF</sequence>
<dbReference type="InterPro" id="IPR016518">
    <property type="entry name" value="Alpha-L-fucosidase"/>
</dbReference>
<organism evidence="4 5">
    <name type="scientific">Imperialibacter roseus</name>
    <dbReference type="NCBI Taxonomy" id="1324217"/>
    <lineage>
        <taxon>Bacteria</taxon>
        <taxon>Pseudomonadati</taxon>
        <taxon>Bacteroidota</taxon>
        <taxon>Cytophagia</taxon>
        <taxon>Cytophagales</taxon>
        <taxon>Flammeovirgaceae</taxon>
        <taxon>Imperialibacter</taxon>
    </lineage>
</organism>
<evidence type="ECO:0000313" key="5">
    <source>
        <dbReference type="Proteomes" id="UP001302349"/>
    </source>
</evidence>
<dbReference type="PANTHER" id="PTHR31084:SF0">
    <property type="entry name" value="ALPHA-L-FUCOSIDASE 2"/>
    <property type="match status" value="1"/>
</dbReference>
<evidence type="ECO:0000259" key="2">
    <source>
        <dbReference type="Pfam" id="PF21307"/>
    </source>
</evidence>
<feature type="domain" description="Alpha fucosidase A-like C-terminal" evidence="2">
    <location>
        <begin position="722"/>
        <end position="791"/>
    </location>
</feature>
<dbReference type="SUPFAM" id="SSF48208">
    <property type="entry name" value="Six-hairpin glycosidases"/>
    <property type="match status" value="1"/>
</dbReference>
<dbReference type="Gene3D" id="1.50.10.10">
    <property type="match status" value="1"/>
</dbReference>
<dbReference type="Pfam" id="PF22124">
    <property type="entry name" value="Glyco_hydro_95_cat"/>
    <property type="match status" value="1"/>
</dbReference>
<dbReference type="InterPro" id="IPR054363">
    <property type="entry name" value="GH95_cat"/>
</dbReference>
<gene>
    <name evidence="4" type="ORF">RT717_18615</name>
</gene>